<dbReference type="InterPro" id="IPR025671">
    <property type="entry name" value="HXXEE"/>
</dbReference>
<keyword evidence="1" id="KW-0812">Transmembrane</keyword>
<comment type="caution">
    <text evidence="2">The sequence shown here is derived from an EMBL/GenBank/DDBJ whole genome shotgun (WGS) entry which is preliminary data.</text>
</comment>
<accession>A0ABR7BS28</accession>
<keyword evidence="3" id="KW-1185">Reference proteome</keyword>
<reference evidence="2 3" key="1">
    <citation type="submission" date="2020-08" db="EMBL/GenBank/DDBJ databases">
        <title>Genome public.</title>
        <authorList>
            <person name="Liu C."/>
            <person name="Sun Q."/>
        </authorList>
    </citation>
    <scope>NUCLEOTIDE SEQUENCE [LARGE SCALE GENOMIC DNA]</scope>
    <source>
        <strain evidence="2 3">NSJ-70</strain>
    </source>
</reference>
<feature type="transmembrane region" description="Helical" evidence="1">
    <location>
        <begin position="166"/>
        <end position="185"/>
    </location>
</feature>
<protein>
    <submittedName>
        <fullName evidence="2">HXXEE domain-containing protein</fullName>
    </submittedName>
</protein>
<dbReference type="EMBL" id="JACOOA010000003">
    <property type="protein sequence ID" value="MBC5584406.1"/>
    <property type="molecule type" value="Genomic_DNA"/>
</dbReference>
<evidence type="ECO:0000256" key="1">
    <source>
        <dbReference type="SAM" id="Phobius"/>
    </source>
</evidence>
<dbReference type="PROSITE" id="PS51257">
    <property type="entry name" value="PROKAR_LIPOPROTEIN"/>
    <property type="match status" value="1"/>
</dbReference>
<keyword evidence="1" id="KW-1133">Transmembrane helix</keyword>
<dbReference type="RefSeq" id="WP_186938783.1">
    <property type="nucleotide sequence ID" value="NZ_JACOOA010000003.1"/>
</dbReference>
<dbReference type="Pfam" id="PF13787">
    <property type="entry name" value="HXXEE"/>
    <property type="match status" value="1"/>
</dbReference>
<dbReference type="Proteomes" id="UP000622448">
    <property type="component" value="Unassembled WGS sequence"/>
</dbReference>
<feature type="transmembrane region" description="Helical" evidence="1">
    <location>
        <begin position="91"/>
        <end position="116"/>
    </location>
</feature>
<feature type="transmembrane region" description="Helical" evidence="1">
    <location>
        <begin position="137"/>
        <end position="154"/>
    </location>
</feature>
<evidence type="ECO:0000313" key="3">
    <source>
        <dbReference type="Proteomes" id="UP000622448"/>
    </source>
</evidence>
<organism evidence="2 3">
    <name type="scientific">Eggerthella hominis</name>
    <dbReference type="NCBI Taxonomy" id="2763043"/>
    <lineage>
        <taxon>Bacteria</taxon>
        <taxon>Bacillati</taxon>
        <taxon>Actinomycetota</taxon>
        <taxon>Coriobacteriia</taxon>
        <taxon>Eggerthellales</taxon>
        <taxon>Eggerthellaceae</taxon>
        <taxon>Eggerthella</taxon>
    </lineage>
</organism>
<proteinExistence type="predicted"/>
<gene>
    <name evidence="2" type="ORF">H8S61_09380</name>
</gene>
<sequence>MKFIRNNWFYLGMVFFACLSFGAVLWGRELDAVQTVLLFSLMALPLHQFEEYAFPGGGPVVINRVFYGEQELYRRYPGNWNSVMIVNLSAYVFYILALALPNLTWLGIATMLFNAYQVLGHGVQMNVKMKTWYNPGMATSLLLFLPISAWYFFLVASQGLASGADWALGALGFVAIAALTVVLPVQGLKRKDSPYDVPHWQVDQLEKVRAFAQIGAKRG</sequence>
<keyword evidence="1" id="KW-0472">Membrane</keyword>
<evidence type="ECO:0000313" key="2">
    <source>
        <dbReference type="EMBL" id="MBC5584406.1"/>
    </source>
</evidence>
<name>A0ABR7BS28_9ACTN</name>
<feature type="transmembrane region" description="Helical" evidence="1">
    <location>
        <begin position="7"/>
        <end position="27"/>
    </location>
</feature>